<feature type="transmembrane region" description="Helical" evidence="7">
    <location>
        <begin position="192"/>
        <end position="213"/>
    </location>
</feature>
<dbReference type="InterPro" id="IPR012336">
    <property type="entry name" value="Thioredoxin-like_fold"/>
</dbReference>
<proteinExistence type="predicted"/>
<evidence type="ECO:0000256" key="6">
    <source>
        <dbReference type="ARBA" id="ARBA00023136"/>
    </source>
</evidence>
<dbReference type="Gene3D" id="2.60.40.1250">
    <property type="entry name" value="Thiol:disulfide interchange protein DsbD, N-terminal domain"/>
    <property type="match status" value="1"/>
</dbReference>
<feature type="transmembrane region" description="Helical" evidence="7">
    <location>
        <begin position="270"/>
        <end position="293"/>
    </location>
</feature>
<feature type="transmembrane region" description="Helical" evidence="7">
    <location>
        <begin position="414"/>
        <end position="431"/>
    </location>
</feature>
<keyword evidence="6 7" id="KW-0472">Membrane</keyword>
<evidence type="ECO:0000313" key="10">
    <source>
        <dbReference type="Proteomes" id="UP000053688"/>
    </source>
</evidence>
<name>S3DID4_9GAMM</name>
<evidence type="ECO:0000256" key="2">
    <source>
        <dbReference type="ARBA" id="ARBA00022475"/>
    </source>
</evidence>
<dbReference type="GO" id="GO:0005886">
    <property type="term" value="C:plasma membrane"/>
    <property type="evidence" value="ECO:0007669"/>
    <property type="project" value="UniProtKB-SubCell"/>
</dbReference>
<protein>
    <submittedName>
        <fullName evidence="9">Cytochrome C biogenesis protein transmembrane region</fullName>
    </submittedName>
</protein>
<reference evidence="9 10" key="1">
    <citation type="journal article" date="2014" name="Environ. Microbiol.">
        <title>Genomic signatures of obligate host dependence in the luminous bacterial symbiont of a vertebrate.</title>
        <authorList>
            <person name="Hendry T.A."/>
            <person name="de Wet J.R."/>
            <person name="Dunlap P.V."/>
        </authorList>
    </citation>
    <scope>NUCLEOTIDE SEQUENCE [LARGE SCALE GENOMIC DNA]</scope>
    <source>
        <strain evidence="9 10">Akat1</strain>
    </source>
</reference>
<dbReference type="Proteomes" id="UP000053688">
    <property type="component" value="Unassembled WGS sequence"/>
</dbReference>
<feature type="transmembrane region" description="Helical" evidence="7">
    <location>
        <begin position="234"/>
        <end position="258"/>
    </location>
</feature>
<feature type="transmembrane region" description="Helical" evidence="7">
    <location>
        <begin position="443"/>
        <end position="464"/>
    </location>
</feature>
<feature type="transmembrane region" description="Helical" evidence="7">
    <location>
        <begin position="391"/>
        <end position="408"/>
    </location>
</feature>
<dbReference type="PANTHER" id="PTHR32234">
    <property type="entry name" value="THIOL:DISULFIDE INTERCHANGE PROTEIN DSBD"/>
    <property type="match status" value="1"/>
</dbReference>
<dbReference type="Pfam" id="PF13098">
    <property type="entry name" value="Thioredoxin_2"/>
    <property type="match status" value="1"/>
</dbReference>
<dbReference type="Pfam" id="PF02683">
    <property type="entry name" value="DsbD_TM"/>
    <property type="match status" value="1"/>
</dbReference>
<dbReference type="InterPro" id="IPR013766">
    <property type="entry name" value="Thioredoxin_domain"/>
</dbReference>
<dbReference type="SUPFAM" id="SSF52833">
    <property type="entry name" value="Thioredoxin-like"/>
    <property type="match status" value="1"/>
</dbReference>
<feature type="domain" description="Thioredoxin" evidence="8">
    <location>
        <begin position="448"/>
        <end position="593"/>
    </location>
</feature>
<gene>
    <name evidence="9" type="ORF">O1U_0778</name>
</gene>
<accession>S3DID4</accession>
<dbReference type="PROSITE" id="PS51352">
    <property type="entry name" value="THIOREDOXIN_2"/>
    <property type="match status" value="1"/>
</dbReference>
<sequence length="599" mass="68989">MRLITATLVFFSLLIIPKTILSLEFFNKQNNNSNFKNKILPSQKAFLFNWYKKDNSIFLIWEIKEGYYLFQPTIIINKKNIFSELTKNQNNEYESFSKNHTYTRQLLIEIPLKNSYQGQVLTIEYKGCAKSGFCYPITIHTISINEFNHNYYDLDKNLSVNEVAKGNIIKSLREEKFESINHYTQINSIFNFFKIAMLSISLGITLAFTPCMLPMYPIISSMILGEERKQSKALILSFIYVQGMAITYSVLGLFISFIGLQIQSMIQHPYILICFCILFSILAVSMFGVYNLYIPNKMQIQLSIFNNKQRNANYFGIFFMGATAGLIGSPCTTAPVSGILLYVAQNGNLIIGGSILYLLGIGMGIPLMLTSIFGSKVLPKTGFWTHAIKKICGFILLAQAIFLLERILSEKYTAILWMFFILGILVWLCYIEKPIFYNRKLNILKVIVCLGLLIPIQTVIKYHYKNTITNQMETEFIQINNIEELEEQLLLAKKTEKPTIVSFHANWCITCKKIKKDTFSQFNVRSKLKKFILLQIDISKNTSQDIELLKYMNIIGLPSIEFWDAQGNYILNARLTGFIQAKQFLKHINDYNLINPNMV</sequence>
<feature type="transmembrane region" description="Helical" evidence="7">
    <location>
        <begin position="314"/>
        <end position="343"/>
    </location>
</feature>
<dbReference type="NCBIfam" id="NF001419">
    <property type="entry name" value="PRK00293.1"/>
    <property type="match status" value="1"/>
</dbReference>
<keyword evidence="2" id="KW-1003">Cell membrane</keyword>
<keyword evidence="5 7" id="KW-1133">Transmembrane helix</keyword>
<evidence type="ECO:0000259" key="8">
    <source>
        <dbReference type="PROSITE" id="PS51352"/>
    </source>
</evidence>
<dbReference type="RefSeq" id="WP_016504107.1">
    <property type="nucleotide sequence ID" value="NZ_AMSD01000002.1"/>
</dbReference>
<evidence type="ECO:0000256" key="7">
    <source>
        <dbReference type="SAM" id="Phobius"/>
    </source>
</evidence>
<keyword evidence="10" id="KW-1185">Reference proteome</keyword>
<dbReference type="Gene3D" id="3.40.30.10">
    <property type="entry name" value="Glutaredoxin"/>
    <property type="match status" value="1"/>
</dbReference>
<dbReference type="GO" id="GO:0017004">
    <property type="term" value="P:cytochrome complex assembly"/>
    <property type="evidence" value="ECO:0007669"/>
    <property type="project" value="UniProtKB-KW"/>
</dbReference>
<dbReference type="SUPFAM" id="SSF74863">
    <property type="entry name" value="Thiol:disulfide interchange protein DsbD, N-terminal domain (DsbD-alpha)"/>
    <property type="match status" value="1"/>
</dbReference>
<dbReference type="InterPro" id="IPR036249">
    <property type="entry name" value="Thioredoxin-like_sf"/>
</dbReference>
<dbReference type="EMBL" id="AMSD01000002">
    <property type="protein sequence ID" value="EPE37475.1"/>
    <property type="molecule type" value="Genomic_DNA"/>
</dbReference>
<dbReference type="PATRIC" id="fig|1236703.3.peg.806"/>
<dbReference type="InterPro" id="IPR003834">
    <property type="entry name" value="Cyt_c_assmbl_TM_dom"/>
</dbReference>
<dbReference type="Pfam" id="PF11412">
    <property type="entry name" value="DsbD_N"/>
    <property type="match status" value="1"/>
</dbReference>
<evidence type="ECO:0000256" key="4">
    <source>
        <dbReference type="ARBA" id="ARBA00022748"/>
    </source>
</evidence>
<dbReference type="InterPro" id="IPR028250">
    <property type="entry name" value="DsbDN"/>
</dbReference>
<dbReference type="GO" id="GO:0015035">
    <property type="term" value="F:protein-disulfide reductase activity"/>
    <property type="evidence" value="ECO:0007669"/>
    <property type="project" value="TreeGrafter"/>
</dbReference>
<dbReference type="InterPro" id="IPR036929">
    <property type="entry name" value="DsbDN_sf"/>
</dbReference>
<keyword evidence="3 7" id="KW-0812">Transmembrane</keyword>
<dbReference type="GO" id="GO:0045454">
    <property type="term" value="P:cell redox homeostasis"/>
    <property type="evidence" value="ECO:0007669"/>
    <property type="project" value="TreeGrafter"/>
</dbReference>
<dbReference type="STRING" id="28176.CF66_3025"/>
<dbReference type="eggNOG" id="COG4232">
    <property type="taxonomic scope" value="Bacteria"/>
</dbReference>
<evidence type="ECO:0000256" key="3">
    <source>
        <dbReference type="ARBA" id="ARBA00022692"/>
    </source>
</evidence>
<organism evidence="9 10">
    <name type="scientific">Candidatus Photodesmus katoptron Akat1</name>
    <dbReference type="NCBI Taxonomy" id="1236703"/>
    <lineage>
        <taxon>Bacteria</taxon>
        <taxon>Pseudomonadati</taxon>
        <taxon>Pseudomonadota</taxon>
        <taxon>Gammaproteobacteria</taxon>
        <taxon>Vibrionales</taxon>
        <taxon>Vibrionaceae</taxon>
        <taxon>Candidatus Photodesmus</taxon>
    </lineage>
</organism>
<dbReference type="PANTHER" id="PTHR32234:SF0">
    <property type="entry name" value="THIOL:DISULFIDE INTERCHANGE PROTEIN DSBD"/>
    <property type="match status" value="1"/>
</dbReference>
<evidence type="ECO:0000256" key="5">
    <source>
        <dbReference type="ARBA" id="ARBA00022989"/>
    </source>
</evidence>
<keyword evidence="4" id="KW-0201">Cytochrome c-type biogenesis</keyword>
<feature type="transmembrane region" description="Helical" evidence="7">
    <location>
        <begin position="349"/>
        <end position="370"/>
    </location>
</feature>
<dbReference type="AlphaFoldDB" id="S3DID4"/>
<evidence type="ECO:0000256" key="1">
    <source>
        <dbReference type="ARBA" id="ARBA00004651"/>
    </source>
</evidence>
<comment type="caution">
    <text evidence="9">The sequence shown here is derived from an EMBL/GenBank/DDBJ whole genome shotgun (WGS) entry which is preliminary data.</text>
</comment>
<evidence type="ECO:0000313" key="9">
    <source>
        <dbReference type="EMBL" id="EPE37475.1"/>
    </source>
</evidence>
<comment type="subcellular location">
    <subcellularLocation>
        <location evidence="1">Cell membrane</location>
        <topology evidence="1">Multi-pass membrane protein</topology>
    </subcellularLocation>
</comment>